<sequence>MVGINCYMCETPITGNVFKAFDESFCSSFCRYTLVKECDYNHECELVKKQAAPKKTNPPINTISSEDRIAFDLSAIDINYASYNYRQDITDVVYHNTGNTPRVPSVGSYIKHVFYGIIGML</sequence>
<organism evidence="1 2">
    <name type="scientific">Phaeocystis globosa virus PgV-16T</name>
    <dbReference type="NCBI Taxonomy" id="3071227"/>
    <lineage>
        <taxon>Viruses</taxon>
        <taxon>Varidnaviria</taxon>
        <taxon>Bamfordvirae</taxon>
        <taxon>Nucleocytoviricota</taxon>
        <taxon>Megaviricetes</taxon>
        <taxon>Imitervirales</taxon>
        <taxon>Mesomimiviridae</taxon>
        <taxon>Tethysvirus</taxon>
        <taxon>Tethysvirus hollandense</taxon>
    </lineage>
</organism>
<evidence type="ECO:0000313" key="2">
    <source>
        <dbReference type="Proteomes" id="UP000204225"/>
    </source>
</evidence>
<dbReference type="Proteomes" id="UP000204225">
    <property type="component" value="Segment"/>
</dbReference>
<name>A0AC59EWU0_9VIRU</name>
<proteinExistence type="predicted"/>
<evidence type="ECO:0000313" key="1">
    <source>
        <dbReference type="EMBL" id="AGM15314.1"/>
    </source>
</evidence>
<dbReference type="EMBL" id="KC662249">
    <property type="protein sequence ID" value="AGM15314.1"/>
    <property type="molecule type" value="Genomic_DNA"/>
</dbReference>
<protein>
    <submittedName>
        <fullName evidence="1">Uncharacterized protein</fullName>
    </submittedName>
</protein>
<gene>
    <name evidence="1" type="ORF">PGCG_00002</name>
</gene>
<reference evidence="1 2" key="1">
    <citation type="journal article" date="2013" name="Proc. Natl. Acad. Sci. U.S.A.">
        <title>Genome of Phaeocystis globosa virus PgV-16T highlights the common ancestry of the largest known DNA viruses infecting eukaryotes.</title>
        <authorList>
            <person name="Santini S."/>
            <person name="Jeudy S."/>
            <person name="Bartoli J."/>
            <person name="Poirot O."/>
            <person name="Lescot M."/>
            <person name="Abergel C."/>
            <person name="Barbe V."/>
            <person name="Wommack K.E."/>
            <person name="Noordeloos A.A."/>
            <person name="Brussaard C.P."/>
            <person name="Claverie J.M."/>
        </authorList>
    </citation>
    <scope>NUCLEOTIDE SEQUENCE [LARGE SCALE GENOMIC DNA]</scope>
    <source>
        <strain evidence="1 2">16T</strain>
    </source>
</reference>
<keyword evidence="2" id="KW-1185">Reference proteome</keyword>
<accession>A0AC59EWU0</accession>